<keyword evidence="4" id="KW-1185">Reference proteome</keyword>
<sequence>MPAGSPQEREGTRCLPTADHLEAHPSRHRIPGGRSSSTRPGDVPGRQRLRPLLRLDSARHVPTAPTAYRQEFPVNLTCRHLPGATLITVAGQVDTTSSARLEDYIHQHHRNLSDDLVFDASRMAFLDSSGLAVLLATATLARGHGAVVHVAGLQATPARLLNVTGARQAVTVHDRLDEAIAAAGSARRDSPS</sequence>
<evidence type="ECO:0000313" key="3">
    <source>
        <dbReference type="EMBL" id="PZG11098.1"/>
    </source>
</evidence>
<organism evidence="3 4">
    <name type="scientific">Nonomuraea aridisoli</name>
    <dbReference type="NCBI Taxonomy" id="2070368"/>
    <lineage>
        <taxon>Bacteria</taxon>
        <taxon>Bacillati</taxon>
        <taxon>Actinomycetota</taxon>
        <taxon>Actinomycetes</taxon>
        <taxon>Streptosporangiales</taxon>
        <taxon>Streptosporangiaceae</taxon>
        <taxon>Nonomuraea</taxon>
    </lineage>
</organism>
<dbReference type="Gene3D" id="3.30.750.24">
    <property type="entry name" value="STAS domain"/>
    <property type="match status" value="1"/>
</dbReference>
<proteinExistence type="predicted"/>
<dbReference type="AlphaFoldDB" id="A0A2W2EG42"/>
<evidence type="ECO:0000256" key="1">
    <source>
        <dbReference type="SAM" id="MobiDB-lite"/>
    </source>
</evidence>
<dbReference type="InterPro" id="IPR036513">
    <property type="entry name" value="STAS_dom_sf"/>
</dbReference>
<dbReference type="PANTHER" id="PTHR33495:SF2">
    <property type="entry name" value="ANTI-SIGMA FACTOR ANTAGONIST TM_1081-RELATED"/>
    <property type="match status" value="1"/>
</dbReference>
<dbReference type="OrthoDB" id="3539241at2"/>
<comment type="caution">
    <text evidence="3">The sequence shown here is derived from an EMBL/GenBank/DDBJ whole genome shotgun (WGS) entry which is preliminary data.</text>
</comment>
<feature type="domain" description="STAS" evidence="2">
    <location>
        <begin position="74"/>
        <end position="183"/>
    </location>
</feature>
<dbReference type="SUPFAM" id="SSF52091">
    <property type="entry name" value="SpoIIaa-like"/>
    <property type="match status" value="1"/>
</dbReference>
<dbReference type="GO" id="GO:0043856">
    <property type="term" value="F:anti-sigma factor antagonist activity"/>
    <property type="evidence" value="ECO:0007669"/>
    <property type="project" value="TreeGrafter"/>
</dbReference>
<evidence type="ECO:0000259" key="2">
    <source>
        <dbReference type="PROSITE" id="PS50801"/>
    </source>
</evidence>
<reference evidence="3 4" key="1">
    <citation type="submission" date="2018-01" db="EMBL/GenBank/DDBJ databases">
        <title>Draft genome sequence of Nonomuraea sp. KC333.</title>
        <authorList>
            <person name="Sahin N."/>
            <person name="Saygin H."/>
            <person name="Ay H."/>
        </authorList>
    </citation>
    <scope>NUCLEOTIDE SEQUENCE [LARGE SCALE GENOMIC DNA]</scope>
    <source>
        <strain evidence="3 4">KC333</strain>
    </source>
</reference>
<gene>
    <name evidence="3" type="ORF">C1J01_35355</name>
</gene>
<accession>A0A2W2EG42</accession>
<feature type="region of interest" description="Disordered" evidence="1">
    <location>
        <begin position="1"/>
        <end position="47"/>
    </location>
</feature>
<dbReference type="PANTHER" id="PTHR33495">
    <property type="entry name" value="ANTI-SIGMA FACTOR ANTAGONIST TM_1081-RELATED-RELATED"/>
    <property type="match status" value="1"/>
</dbReference>
<evidence type="ECO:0000313" key="4">
    <source>
        <dbReference type="Proteomes" id="UP000249304"/>
    </source>
</evidence>
<dbReference type="PROSITE" id="PS50801">
    <property type="entry name" value="STAS"/>
    <property type="match status" value="1"/>
</dbReference>
<dbReference type="Pfam" id="PF01740">
    <property type="entry name" value="STAS"/>
    <property type="match status" value="1"/>
</dbReference>
<dbReference type="EMBL" id="POUD01000216">
    <property type="protein sequence ID" value="PZG11098.1"/>
    <property type="molecule type" value="Genomic_DNA"/>
</dbReference>
<dbReference type="CDD" id="cd07043">
    <property type="entry name" value="STAS_anti-anti-sigma_factors"/>
    <property type="match status" value="1"/>
</dbReference>
<protein>
    <recommendedName>
        <fullName evidence="2">STAS domain-containing protein</fullName>
    </recommendedName>
</protein>
<name>A0A2W2EG42_9ACTN</name>
<dbReference type="Proteomes" id="UP000249304">
    <property type="component" value="Unassembled WGS sequence"/>
</dbReference>
<dbReference type="InterPro" id="IPR002645">
    <property type="entry name" value="STAS_dom"/>
</dbReference>